<sequence>MKLKRKIKSFLLARSGIVSHEHTPHYPITSTSTSTSTSTTITTTCTTLVTSDNSSITVAASAAKMPRDYPSESKSMVDLNSPTSSDDNYKNLYKTRSVWDVASIEGFRRKILQTGLRSRSPLSRGRHGQSRTVSAPSSSSGGERQSRPKKLSTVQFAEDVGSDNDSRIRSLSSTGPPPVRPSRSSGSSSVSLLTPEPISTLAERTESESDVFVSECAMKEAQSMMSLSRPQGSSNSSEEDAKGLRKRSYVS</sequence>
<accession>A0A5B7EDJ7</accession>
<organism evidence="2 3">
    <name type="scientific">Portunus trituberculatus</name>
    <name type="common">Swimming crab</name>
    <name type="synonym">Neptunus trituberculatus</name>
    <dbReference type="NCBI Taxonomy" id="210409"/>
    <lineage>
        <taxon>Eukaryota</taxon>
        <taxon>Metazoa</taxon>
        <taxon>Ecdysozoa</taxon>
        <taxon>Arthropoda</taxon>
        <taxon>Crustacea</taxon>
        <taxon>Multicrustacea</taxon>
        <taxon>Malacostraca</taxon>
        <taxon>Eumalacostraca</taxon>
        <taxon>Eucarida</taxon>
        <taxon>Decapoda</taxon>
        <taxon>Pleocyemata</taxon>
        <taxon>Brachyura</taxon>
        <taxon>Eubrachyura</taxon>
        <taxon>Portunoidea</taxon>
        <taxon>Portunidae</taxon>
        <taxon>Portuninae</taxon>
        <taxon>Portunus</taxon>
    </lineage>
</organism>
<dbReference type="Proteomes" id="UP000324222">
    <property type="component" value="Unassembled WGS sequence"/>
</dbReference>
<evidence type="ECO:0000313" key="2">
    <source>
        <dbReference type="EMBL" id="MPC30854.1"/>
    </source>
</evidence>
<comment type="caution">
    <text evidence="2">The sequence shown here is derived from an EMBL/GenBank/DDBJ whole genome shotgun (WGS) entry which is preliminary data.</text>
</comment>
<proteinExistence type="predicted"/>
<reference evidence="2 3" key="1">
    <citation type="submission" date="2019-05" db="EMBL/GenBank/DDBJ databases">
        <title>Another draft genome of Portunus trituberculatus and its Hox gene families provides insights of decapod evolution.</title>
        <authorList>
            <person name="Jeong J.-H."/>
            <person name="Song I."/>
            <person name="Kim S."/>
            <person name="Choi T."/>
            <person name="Kim D."/>
            <person name="Ryu S."/>
            <person name="Kim W."/>
        </authorList>
    </citation>
    <scope>NUCLEOTIDE SEQUENCE [LARGE SCALE GENOMIC DNA]</scope>
    <source>
        <tissue evidence="2">Muscle</tissue>
    </source>
</reference>
<keyword evidence="3" id="KW-1185">Reference proteome</keyword>
<dbReference type="OrthoDB" id="74360at2759"/>
<feature type="compositionally biased region" description="Polar residues" evidence="1">
    <location>
        <begin position="223"/>
        <end position="236"/>
    </location>
</feature>
<evidence type="ECO:0000256" key="1">
    <source>
        <dbReference type="SAM" id="MobiDB-lite"/>
    </source>
</evidence>
<evidence type="ECO:0000313" key="3">
    <source>
        <dbReference type="Proteomes" id="UP000324222"/>
    </source>
</evidence>
<feature type="compositionally biased region" description="Polar residues" evidence="1">
    <location>
        <begin position="72"/>
        <end position="86"/>
    </location>
</feature>
<gene>
    <name evidence="2" type="ORF">E2C01_024125</name>
</gene>
<feature type="region of interest" description="Disordered" evidence="1">
    <location>
        <begin position="67"/>
        <end position="87"/>
    </location>
</feature>
<name>A0A5B7EDJ7_PORTR</name>
<protein>
    <submittedName>
        <fullName evidence="2">Uncharacterized protein</fullName>
    </submittedName>
</protein>
<feature type="compositionally biased region" description="Polar residues" evidence="1">
    <location>
        <begin position="130"/>
        <end position="143"/>
    </location>
</feature>
<dbReference type="AlphaFoldDB" id="A0A5B7EDJ7"/>
<feature type="compositionally biased region" description="Low complexity" evidence="1">
    <location>
        <begin position="181"/>
        <end position="195"/>
    </location>
</feature>
<dbReference type="EMBL" id="VSRR010002329">
    <property type="protein sequence ID" value="MPC30854.1"/>
    <property type="molecule type" value="Genomic_DNA"/>
</dbReference>
<feature type="region of interest" description="Disordered" evidence="1">
    <location>
        <begin position="117"/>
        <end position="251"/>
    </location>
</feature>